<dbReference type="EMBL" id="JAMOIL010000012">
    <property type="protein sequence ID" value="MCM0620889.1"/>
    <property type="molecule type" value="Genomic_DNA"/>
</dbReference>
<name>A0A9X2IFU4_9ACTN</name>
<dbReference type="AlphaFoldDB" id="A0A9X2IFU4"/>
<dbReference type="Pfam" id="PF00455">
    <property type="entry name" value="DeoRC"/>
    <property type="match status" value="1"/>
</dbReference>
<organism evidence="3 4">
    <name type="scientific">Nocardioides bruguierae</name>
    <dbReference type="NCBI Taxonomy" id="2945102"/>
    <lineage>
        <taxon>Bacteria</taxon>
        <taxon>Bacillati</taxon>
        <taxon>Actinomycetota</taxon>
        <taxon>Actinomycetes</taxon>
        <taxon>Propionibacteriales</taxon>
        <taxon>Nocardioidaceae</taxon>
        <taxon>Nocardioides</taxon>
    </lineage>
</organism>
<evidence type="ECO:0000313" key="3">
    <source>
        <dbReference type="EMBL" id="MCM0620889.1"/>
    </source>
</evidence>
<evidence type="ECO:0000313" key="4">
    <source>
        <dbReference type="Proteomes" id="UP001139485"/>
    </source>
</evidence>
<dbReference type="RefSeq" id="WP_250827437.1">
    <property type="nucleotide sequence ID" value="NZ_JAMOIL010000012.1"/>
</dbReference>
<dbReference type="Proteomes" id="UP001139485">
    <property type="component" value="Unassembled WGS sequence"/>
</dbReference>
<gene>
    <name evidence="3" type="ORF">M8330_11365</name>
</gene>
<dbReference type="SUPFAM" id="SSF100950">
    <property type="entry name" value="NagB/RpiA/CoA transferase-like"/>
    <property type="match status" value="1"/>
</dbReference>
<proteinExistence type="predicted"/>
<dbReference type="PANTHER" id="PTHR30363:SF4">
    <property type="entry name" value="GLYCEROL-3-PHOSPHATE REGULON REPRESSOR"/>
    <property type="match status" value="1"/>
</dbReference>
<evidence type="ECO:0000256" key="1">
    <source>
        <dbReference type="ARBA" id="ARBA00022491"/>
    </source>
</evidence>
<comment type="caution">
    <text evidence="3">The sequence shown here is derived from an EMBL/GenBank/DDBJ whole genome shotgun (WGS) entry which is preliminary data.</text>
</comment>
<evidence type="ECO:0000259" key="2">
    <source>
        <dbReference type="Pfam" id="PF00455"/>
    </source>
</evidence>
<dbReference type="InterPro" id="IPR050313">
    <property type="entry name" value="Carb_Metab_HTH_regulators"/>
</dbReference>
<dbReference type="InterPro" id="IPR037171">
    <property type="entry name" value="NagB/RpiA_transferase-like"/>
</dbReference>
<dbReference type="PANTHER" id="PTHR30363">
    <property type="entry name" value="HTH-TYPE TRANSCRIPTIONAL REGULATOR SRLR-RELATED"/>
    <property type="match status" value="1"/>
</dbReference>
<keyword evidence="1" id="KW-0678">Repressor</keyword>
<accession>A0A9X2IFU4</accession>
<feature type="domain" description="DeoR-like transcriptional repressor C-terminal sensor" evidence="2">
    <location>
        <begin position="12"/>
        <end position="165"/>
    </location>
</feature>
<dbReference type="SMART" id="SM01134">
    <property type="entry name" value="DeoRC"/>
    <property type="match status" value="1"/>
</dbReference>
<sequence>MPFSTRYDADQVRKEALGAAAAALVEDHESLVVDNGTTCLAVARSLTGRPLTALALSLHAAAALAAVPGVSVVVPGGAVETDTLAFAGGAALEAVQALHVDVAVLGACSAAPDHGLTSVTFEDARLKRACLAAATRTVLVAGPDKLVTVSTFRFGDPTDVMHLVTTADADPHAVAAYRAAGVEVHLVEVAAGA</sequence>
<protein>
    <submittedName>
        <fullName evidence="3">DeoR/GlpR transcriptional regulator</fullName>
    </submittedName>
</protein>
<keyword evidence="4" id="KW-1185">Reference proteome</keyword>
<dbReference type="InterPro" id="IPR014036">
    <property type="entry name" value="DeoR-like_C"/>
</dbReference>
<reference evidence="3" key="1">
    <citation type="submission" date="2022-05" db="EMBL/GenBank/DDBJ databases">
        <authorList>
            <person name="Tuo L."/>
        </authorList>
    </citation>
    <scope>NUCLEOTIDE SEQUENCE</scope>
    <source>
        <strain evidence="3">BSK12Z-4</strain>
    </source>
</reference>